<evidence type="ECO:0000313" key="9">
    <source>
        <dbReference type="Proteomes" id="UP000035579"/>
    </source>
</evidence>
<dbReference type="EMBL" id="CP011509">
    <property type="protein sequence ID" value="AKJ07880.1"/>
    <property type="molecule type" value="Genomic_DNA"/>
</dbReference>
<dbReference type="Proteomes" id="UP000035579">
    <property type="component" value="Chromosome"/>
</dbReference>
<dbReference type="Pfam" id="PF00892">
    <property type="entry name" value="EamA"/>
    <property type="match status" value="1"/>
</dbReference>
<sequence length="310" mass="31552">MAMNSPLPSGEGRGEGARAPGSPMWKTGALTVLALIGFAANSLLCRAALENGAWRIDAASFTSIRLTSGAIVLWLLLRMRGSRSAERRGSWGSGLALFAYAAGFSLAYVRIPAGVGALILFGCVQATMLSVGLFRGERPRALEWLGLALALGGLIVLRLPGATAPDPLGATLMAGAGVAWGIYSLRGRGNADPLAATADNFLRSVPMTLALSLLAPLALGAPRATVEGVGLAVASGALASGVGYSLWYAALPHLTAMRAAVVQLAVPVVAAVGGVLLLGETLTARLVGAGSALLCGVFLALLARQSKRTR</sequence>
<protein>
    <submittedName>
        <fullName evidence="8">Permease of the drug/metabolite transporter</fullName>
    </submittedName>
</protein>
<proteinExistence type="predicted"/>
<feature type="transmembrane region" description="Helical" evidence="6">
    <location>
        <begin position="228"/>
        <end position="247"/>
    </location>
</feature>
<feature type="region of interest" description="Disordered" evidence="5">
    <location>
        <begin position="1"/>
        <end position="21"/>
    </location>
</feature>
<accession>A0AAC8QIT5</accession>
<dbReference type="InterPro" id="IPR050638">
    <property type="entry name" value="AA-Vitamin_Transporters"/>
</dbReference>
<comment type="subcellular location">
    <subcellularLocation>
        <location evidence="1">Membrane</location>
        <topology evidence="1">Multi-pass membrane protein</topology>
    </subcellularLocation>
</comment>
<dbReference type="PANTHER" id="PTHR32322">
    <property type="entry name" value="INNER MEMBRANE TRANSPORTER"/>
    <property type="match status" value="1"/>
</dbReference>
<dbReference type="KEGG" id="age:AA314_09506"/>
<dbReference type="PANTHER" id="PTHR32322:SF9">
    <property type="entry name" value="AMINO-ACID METABOLITE EFFLUX PUMP-RELATED"/>
    <property type="match status" value="1"/>
</dbReference>
<evidence type="ECO:0000256" key="6">
    <source>
        <dbReference type="SAM" id="Phobius"/>
    </source>
</evidence>
<evidence type="ECO:0000256" key="5">
    <source>
        <dbReference type="SAM" id="MobiDB-lite"/>
    </source>
</evidence>
<gene>
    <name evidence="8" type="ORF">AA314_09506</name>
</gene>
<dbReference type="GO" id="GO:0016020">
    <property type="term" value="C:membrane"/>
    <property type="evidence" value="ECO:0007669"/>
    <property type="project" value="UniProtKB-SubCell"/>
</dbReference>
<dbReference type="SUPFAM" id="SSF103481">
    <property type="entry name" value="Multidrug resistance efflux transporter EmrE"/>
    <property type="match status" value="2"/>
</dbReference>
<dbReference type="InterPro" id="IPR037185">
    <property type="entry name" value="EmrE-like"/>
</dbReference>
<feature type="transmembrane region" description="Helical" evidence="6">
    <location>
        <begin position="205"/>
        <end position="222"/>
    </location>
</feature>
<feature type="transmembrane region" description="Helical" evidence="6">
    <location>
        <begin position="28"/>
        <end position="49"/>
    </location>
</feature>
<evidence type="ECO:0000256" key="3">
    <source>
        <dbReference type="ARBA" id="ARBA00022989"/>
    </source>
</evidence>
<feature type="transmembrane region" description="Helical" evidence="6">
    <location>
        <begin position="141"/>
        <end position="161"/>
    </location>
</feature>
<dbReference type="AlphaFoldDB" id="A0AAC8QIT5"/>
<keyword evidence="2 6" id="KW-0812">Transmembrane</keyword>
<evidence type="ECO:0000256" key="1">
    <source>
        <dbReference type="ARBA" id="ARBA00004141"/>
    </source>
</evidence>
<feature type="domain" description="EamA" evidence="7">
    <location>
        <begin position="168"/>
        <end position="301"/>
    </location>
</feature>
<evidence type="ECO:0000256" key="4">
    <source>
        <dbReference type="ARBA" id="ARBA00023136"/>
    </source>
</evidence>
<evidence type="ECO:0000313" key="8">
    <source>
        <dbReference type="EMBL" id="AKJ07880.1"/>
    </source>
</evidence>
<feature type="transmembrane region" description="Helical" evidence="6">
    <location>
        <begin position="89"/>
        <end position="109"/>
    </location>
</feature>
<reference evidence="8 9" key="1">
    <citation type="submission" date="2015-05" db="EMBL/GenBank/DDBJ databases">
        <title>Genome assembly of Archangium gephyra DSM 2261.</title>
        <authorList>
            <person name="Sharma G."/>
            <person name="Subramanian S."/>
        </authorList>
    </citation>
    <scope>NUCLEOTIDE SEQUENCE [LARGE SCALE GENOMIC DNA]</scope>
    <source>
        <strain evidence="8 9">DSM 2261</strain>
    </source>
</reference>
<keyword evidence="4 6" id="KW-0472">Membrane</keyword>
<evidence type="ECO:0000259" key="7">
    <source>
        <dbReference type="Pfam" id="PF00892"/>
    </source>
</evidence>
<name>A0AAC8QIT5_9BACT</name>
<feature type="transmembrane region" description="Helical" evidence="6">
    <location>
        <begin position="259"/>
        <end position="278"/>
    </location>
</feature>
<feature type="transmembrane region" description="Helical" evidence="6">
    <location>
        <begin position="167"/>
        <end position="185"/>
    </location>
</feature>
<keyword evidence="3 6" id="KW-1133">Transmembrane helix</keyword>
<feature type="transmembrane region" description="Helical" evidence="6">
    <location>
        <begin position="284"/>
        <end position="303"/>
    </location>
</feature>
<evidence type="ECO:0000256" key="2">
    <source>
        <dbReference type="ARBA" id="ARBA00022692"/>
    </source>
</evidence>
<organism evidence="8 9">
    <name type="scientific">Archangium gephyra</name>
    <dbReference type="NCBI Taxonomy" id="48"/>
    <lineage>
        <taxon>Bacteria</taxon>
        <taxon>Pseudomonadati</taxon>
        <taxon>Myxococcota</taxon>
        <taxon>Myxococcia</taxon>
        <taxon>Myxococcales</taxon>
        <taxon>Cystobacterineae</taxon>
        <taxon>Archangiaceae</taxon>
        <taxon>Archangium</taxon>
    </lineage>
</organism>
<feature type="transmembrane region" description="Helical" evidence="6">
    <location>
        <begin position="115"/>
        <end position="134"/>
    </location>
</feature>
<dbReference type="InterPro" id="IPR000620">
    <property type="entry name" value="EamA_dom"/>
</dbReference>